<gene>
    <name evidence="1" type="ORF">EZS27_025938</name>
</gene>
<protein>
    <recommendedName>
        <fullName evidence="2">DUF4998 domain-containing protein</fullName>
    </recommendedName>
</protein>
<reference evidence="1" key="1">
    <citation type="submission" date="2019-03" db="EMBL/GenBank/DDBJ databases">
        <title>Single cell metagenomics reveals metabolic interactions within the superorganism composed of flagellate Streblomastix strix and complex community of Bacteroidetes bacteria on its surface.</title>
        <authorList>
            <person name="Treitli S.C."/>
            <person name="Kolisko M."/>
            <person name="Husnik F."/>
            <person name="Keeling P."/>
            <person name="Hampl V."/>
        </authorList>
    </citation>
    <scope>NUCLEOTIDE SEQUENCE</scope>
    <source>
        <strain evidence="1">STM</strain>
    </source>
</reference>
<name>A0A5J4QU19_9ZZZZ</name>
<evidence type="ECO:0000313" key="1">
    <source>
        <dbReference type="EMBL" id="KAA6324775.1"/>
    </source>
</evidence>
<comment type="caution">
    <text evidence="1">The sequence shown here is derived from an EMBL/GenBank/DDBJ whole genome shotgun (WGS) entry which is preliminary data.</text>
</comment>
<organism evidence="1">
    <name type="scientific">termite gut metagenome</name>
    <dbReference type="NCBI Taxonomy" id="433724"/>
    <lineage>
        <taxon>unclassified sequences</taxon>
        <taxon>metagenomes</taxon>
        <taxon>organismal metagenomes</taxon>
    </lineage>
</organism>
<dbReference type="AlphaFoldDB" id="A0A5J4QU19"/>
<dbReference type="EMBL" id="SNRY01002505">
    <property type="protein sequence ID" value="KAA6324775.1"/>
    <property type="molecule type" value="Genomic_DNA"/>
</dbReference>
<proteinExistence type="predicted"/>
<sequence>MKVYITIKSISGYFLWVCLLACLAGCEDNNSLHQQYIDEGEIFYTGKCDSVKAFAGNERIKFTWLISSDPRINRTLIYWNESKDSVEIPVIRTQKGSLQMETMQQITEGNYSFIFVTKDAKGHSSLNVEKSIQVYGPKYISFLDNRGLSFNVNNNNLTLNWNVVESALIQYTTVNYTDYSNPSNPQSKSVVVANEDTQTDIPGIRSGDTFSVVSTFLPENGIDNVDALPEIFTIN</sequence>
<accession>A0A5J4QU19</accession>
<dbReference type="Pfam" id="PF16389">
    <property type="entry name" value="DUF4998"/>
    <property type="match status" value="1"/>
</dbReference>
<evidence type="ECO:0008006" key="2">
    <source>
        <dbReference type="Google" id="ProtNLM"/>
    </source>
</evidence>